<gene>
    <name evidence="1" type="ORF">ABC977_04275</name>
</gene>
<evidence type="ECO:0000313" key="1">
    <source>
        <dbReference type="EMBL" id="MEY6431621.1"/>
    </source>
</evidence>
<sequence length="127" mass="13774">MSRESKVTVPPELIERAIEAGRLPVIVRLRPFTPPPGATDSATDMDRQGLFDGVVARVTERLLEFGHSSSAELATKPLLSVPGVALQVTADELRELSCYPEVLAVHEDDVSPLLPRTHPTEDGPSRP</sequence>
<reference evidence="1 2" key="1">
    <citation type="submission" date="2024-05" db="EMBL/GenBank/DDBJ databases">
        <title>Genome Sequence and Characterization of the New Strain Purple Sulfur Bacterium of Genus Thioalkalicoccus.</title>
        <authorList>
            <person name="Bryantseva I.A."/>
            <person name="Kyndt J.A."/>
            <person name="Imhoff J.F."/>
        </authorList>
    </citation>
    <scope>NUCLEOTIDE SEQUENCE [LARGE SCALE GENOMIC DNA]</scope>
    <source>
        <strain evidence="1 2">Um2</strain>
    </source>
</reference>
<dbReference type="Proteomes" id="UP001564408">
    <property type="component" value="Unassembled WGS sequence"/>
</dbReference>
<comment type="caution">
    <text evidence="1">The sequence shown here is derived from an EMBL/GenBank/DDBJ whole genome shotgun (WGS) entry which is preliminary data.</text>
</comment>
<dbReference type="EMBL" id="JBDKXB010000004">
    <property type="protein sequence ID" value="MEY6431621.1"/>
    <property type="molecule type" value="Genomic_DNA"/>
</dbReference>
<proteinExistence type="predicted"/>
<organism evidence="1 2">
    <name type="scientific">Thioalkalicoccus limnaeus</name>
    <dbReference type="NCBI Taxonomy" id="120681"/>
    <lineage>
        <taxon>Bacteria</taxon>
        <taxon>Pseudomonadati</taxon>
        <taxon>Pseudomonadota</taxon>
        <taxon>Gammaproteobacteria</taxon>
        <taxon>Chromatiales</taxon>
        <taxon>Chromatiaceae</taxon>
        <taxon>Thioalkalicoccus</taxon>
    </lineage>
</organism>
<accession>A0ABV4BAY0</accession>
<keyword evidence="2" id="KW-1185">Reference proteome</keyword>
<protein>
    <submittedName>
        <fullName evidence="1">Uncharacterized protein</fullName>
    </submittedName>
</protein>
<dbReference type="RefSeq" id="WP_369666008.1">
    <property type="nucleotide sequence ID" value="NZ_JBDKXB010000004.1"/>
</dbReference>
<name>A0ABV4BAY0_9GAMM</name>
<evidence type="ECO:0000313" key="2">
    <source>
        <dbReference type="Proteomes" id="UP001564408"/>
    </source>
</evidence>